<dbReference type="AlphaFoldDB" id="A0A6J6MLM8"/>
<accession>A0A6J6MLM8</accession>
<dbReference type="EMBL" id="CAEZWW010000077">
    <property type="protein sequence ID" value="CAB4673555.1"/>
    <property type="molecule type" value="Genomic_DNA"/>
</dbReference>
<gene>
    <name evidence="1" type="ORF">UFOPK2310_00755</name>
</gene>
<protein>
    <submittedName>
        <fullName evidence="1">Unannotated protein</fullName>
    </submittedName>
</protein>
<proteinExistence type="predicted"/>
<sequence length="104" mass="11338">MTKRVVAADVVGAVGAAADPKIQSQAQMRVSILLIAKVKPAMSQMTMRIRRIRELRAAAVAVAVAVNLMSNHPRMIRPTPLSKCVLHARARKKMTLVPCVAQRD</sequence>
<organism evidence="1">
    <name type="scientific">freshwater metagenome</name>
    <dbReference type="NCBI Taxonomy" id="449393"/>
    <lineage>
        <taxon>unclassified sequences</taxon>
        <taxon>metagenomes</taxon>
        <taxon>ecological metagenomes</taxon>
    </lineage>
</organism>
<name>A0A6J6MLM8_9ZZZZ</name>
<reference evidence="1" key="1">
    <citation type="submission" date="2020-05" db="EMBL/GenBank/DDBJ databases">
        <authorList>
            <person name="Chiriac C."/>
            <person name="Salcher M."/>
            <person name="Ghai R."/>
            <person name="Kavagutti S V."/>
        </authorList>
    </citation>
    <scope>NUCLEOTIDE SEQUENCE</scope>
</reference>
<evidence type="ECO:0000313" key="1">
    <source>
        <dbReference type="EMBL" id="CAB4673555.1"/>
    </source>
</evidence>